<evidence type="ECO:0000313" key="7">
    <source>
        <dbReference type="Proteomes" id="UP000181942"/>
    </source>
</evidence>
<evidence type="ECO:0000313" key="6">
    <source>
        <dbReference type="EMBL" id="SFE30414.1"/>
    </source>
</evidence>
<sequence length="235" mass="25024">MTPEKPAPISRRERPAKPALTRQGIIDAALAILRDEGLGKVTMRRIAAALDTGPASLYVYVRNTGDLHAQILDSLLGPVKAPAPEAGTWRDRLKVLLVSYGEVLFRHPEIARMAMSTQPSGPNYLALADAILGLLDEGGVSGREAAWAMDLLLLYPTAVAVEHSSPKSATQESEEFSALAAKIATADPARYPHIARLGDTLVSGDGPSRTDWALDVILDGVLAAASRASAEQRGW</sequence>
<feature type="domain" description="HTH tetR-type" evidence="5">
    <location>
        <begin position="19"/>
        <end position="79"/>
    </location>
</feature>
<keyword evidence="3" id="KW-0804">Transcription</keyword>
<dbReference type="SUPFAM" id="SSF48498">
    <property type="entry name" value="Tetracyclin repressor-like, C-terminal domain"/>
    <property type="match status" value="1"/>
</dbReference>
<evidence type="ECO:0000256" key="3">
    <source>
        <dbReference type="ARBA" id="ARBA00023163"/>
    </source>
</evidence>
<dbReference type="AlphaFoldDB" id="A0A1I1ZF20"/>
<dbReference type="OrthoDB" id="329481at2"/>
<dbReference type="Pfam" id="PF02909">
    <property type="entry name" value="TetR_C_1"/>
    <property type="match status" value="1"/>
</dbReference>
<dbReference type="PANTHER" id="PTHR30055:SF151">
    <property type="entry name" value="TRANSCRIPTIONAL REGULATORY PROTEIN"/>
    <property type="match status" value="1"/>
</dbReference>
<dbReference type="InterPro" id="IPR036271">
    <property type="entry name" value="Tet_transcr_reg_TetR-rel_C_sf"/>
</dbReference>
<dbReference type="GO" id="GO:0003700">
    <property type="term" value="F:DNA-binding transcription factor activity"/>
    <property type="evidence" value="ECO:0007669"/>
    <property type="project" value="TreeGrafter"/>
</dbReference>
<dbReference type="Gene3D" id="1.10.357.10">
    <property type="entry name" value="Tetracycline Repressor, domain 2"/>
    <property type="match status" value="1"/>
</dbReference>
<reference evidence="6 7" key="1">
    <citation type="submission" date="2016-10" db="EMBL/GenBank/DDBJ databases">
        <authorList>
            <person name="de Groot N.N."/>
        </authorList>
    </citation>
    <scope>NUCLEOTIDE SEQUENCE [LARGE SCALE GENOMIC DNA]</scope>
    <source>
        <strain evidence="6 7">OK461</strain>
    </source>
</reference>
<keyword evidence="2 4" id="KW-0238">DNA-binding</keyword>
<feature type="DNA-binding region" description="H-T-H motif" evidence="4">
    <location>
        <begin position="42"/>
        <end position="61"/>
    </location>
</feature>
<protein>
    <submittedName>
        <fullName evidence="6">Transcriptional regulator, TetR family</fullName>
    </submittedName>
</protein>
<evidence type="ECO:0000256" key="1">
    <source>
        <dbReference type="ARBA" id="ARBA00023015"/>
    </source>
</evidence>
<evidence type="ECO:0000259" key="5">
    <source>
        <dbReference type="PROSITE" id="PS50977"/>
    </source>
</evidence>
<keyword evidence="1" id="KW-0805">Transcription regulation</keyword>
<dbReference type="SUPFAM" id="SSF46689">
    <property type="entry name" value="Homeodomain-like"/>
    <property type="match status" value="1"/>
</dbReference>
<dbReference type="PANTHER" id="PTHR30055">
    <property type="entry name" value="HTH-TYPE TRANSCRIPTIONAL REGULATOR RUTR"/>
    <property type="match status" value="1"/>
</dbReference>
<evidence type="ECO:0000256" key="2">
    <source>
        <dbReference type="ARBA" id="ARBA00023125"/>
    </source>
</evidence>
<dbReference type="InterPro" id="IPR009057">
    <property type="entry name" value="Homeodomain-like_sf"/>
</dbReference>
<dbReference type="InterPro" id="IPR004111">
    <property type="entry name" value="Repressor_TetR_C"/>
</dbReference>
<organism evidence="6 7">
    <name type="scientific">Streptomyces mirabilis</name>
    <dbReference type="NCBI Taxonomy" id="68239"/>
    <lineage>
        <taxon>Bacteria</taxon>
        <taxon>Bacillati</taxon>
        <taxon>Actinomycetota</taxon>
        <taxon>Actinomycetes</taxon>
        <taxon>Kitasatosporales</taxon>
        <taxon>Streptomycetaceae</taxon>
        <taxon>Streptomyces</taxon>
    </lineage>
</organism>
<dbReference type="Proteomes" id="UP000181942">
    <property type="component" value="Unassembled WGS sequence"/>
</dbReference>
<evidence type="ECO:0000256" key="4">
    <source>
        <dbReference type="PROSITE-ProRule" id="PRU00335"/>
    </source>
</evidence>
<proteinExistence type="predicted"/>
<dbReference type="GO" id="GO:0045892">
    <property type="term" value="P:negative regulation of DNA-templated transcription"/>
    <property type="evidence" value="ECO:0007669"/>
    <property type="project" value="InterPro"/>
</dbReference>
<gene>
    <name evidence="6" type="ORF">SAMN02787118_101266</name>
</gene>
<dbReference type="InterPro" id="IPR001647">
    <property type="entry name" value="HTH_TetR"/>
</dbReference>
<name>A0A1I1ZF20_9ACTN</name>
<dbReference type="InterPro" id="IPR050109">
    <property type="entry name" value="HTH-type_TetR-like_transc_reg"/>
</dbReference>
<accession>A0A1I1ZF20</accession>
<dbReference type="RefSeq" id="WP_075025451.1">
    <property type="nucleotide sequence ID" value="NZ_FONR01000001.1"/>
</dbReference>
<dbReference type="EMBL" id="FONR01000001">
    <property type="protein sequence ID" value="SFE30414.1"/>
    <property type="molecule type" value="Genomic_DNA"/>
</dbReference>
<dbReference type="GO" id="GO:0000976">
    <property type="term" value="F:transcription cis-regulatory region binding"/>
    <property type="evidence" value="ECO:0007669"/>
    <property type="project" value="TreeGrafter"/>
</dbReference>
<dbReference type="Pfam" id="PF00440">
    <property type="entry name" value="TetR_N"/>
    <property type="match status" value="1"/>
</dbReference>
<dbReference type="PROSITE" id="PS50977">
    <property type="entry name" value="HTH_TETR_2"/>
    <property type="match status" value="1"/>
</dbReference>